<evidence type="ECO:0000256" key="4">
    <source>
        <dbReference type="PROSITE-ProRule" id="PRU00335"/>
    </source>
</evidence>
<evidence type="ECO:0000259" key="5">
    <source>
        <dbReference type="PROSITE" id="PS50977"/>
    </source>
</evidence>
<gene>
    <name evidence="6" type="ORF">CTB96_11850</name>
</gene>
<evidence type="ECO:0000256" key="3">
    <source>
        <dbReference type="ARBA" id="ARBA00023163"/>
    </source>
</evidence>
<dbReference type="EMBL" id="QHLY01000012">
    <property type="protein sequence ID" value="PXA67422.1"/>
    <property type="molecule type" value="Genomic_DNA"/>
</dbReference>
<dbReference type="PANTHER" id="PTHR30055:SF234">
    <property type="entry name" value="HTH-TYPE TRANSCRIPTIONAL REGULATOR BETI"/>
    <property type="match status" value="1"/>
</dbReference>
<dbReference type="InterPro" id="IPR023772">
    <property type="entry name" value="DNA-bd_HTH_TetR-type_CS"/>
</dbReference>
<evidence type="ECO:0000256" key="1">
    <source>
        <dbReference type="ARBA" id="ARBA00023015"/>
    </source>
</evidence>
<comment type="caution">
    <text evidence="6">The sequence shown here is derived from an EMBL/GenBank/DDBJ whole genome shotgun (WGS) entry which is preliminary data.</text>
</comment>
<dbReference type="InterPro" id="IPR001647">
    <property type="entry name" value="HTH_TetR"/>
</dbReference>
<keyword evidence="7" id="KW-1185">Reference proteome</keyword>
<feature type="DNA-binding region" description="H-T-H motif" evidence="4">
    <location>
        <begin position="32"/>
        <end position="51"/>
    </location>
</feature>
<name>A0A317ZLJ9_9MICO</name>
<evidence type="ECO:0000313" key="6">
    <source>
        <dbReference type="EMBL" id="PXA67422.1"/>
    </source>
</evidence>
<dbReference type="PROSITE" id="PS01081">
    <property type="entry name" value="HTH_TETR_1"/>
    <property type="match status" value="1"/>
</dbReference>
<dbReference type="GO" id="GO:0000976">
    <property type="term" value="F:transcription cis-regulatory region binding"/>
    <property type="evidence" value="ECO:0007669"/>
    <property type="project" value="TreeGrafter"/>
</dbReference>
<evidence type="ECO:0000313" key="7">
    <source>
        <dbReference type="Proteomes" id="UP000246722"/>
    </source>
</evidence>
<dbReference type="InterPro" id="IPR050109">
    <property type="entry name" value="HTH-type_TetR-like_transc_reg"/>
</dbReference>
<dbReference type="PANTHER" id="PTHR30055">
    <property type="entry name" value="HTH-TYPE TRANSCRIPTIONAL REGULATOR RUTR"/>
    <property type="match status" value="1"/>
</dbReference>
<proteinExistence type="predicted"/>
<dbReference type="Pfam" id="PF21597">
    <property type="entry name" value="TetR_C_43"/>
    <property type="match status" value="1"/>
</dbReference>
<dbReference type="Proteomes" id="UP000246722">
    <property type="component" value="Unassembled WGS sequence"/>
</dbReference>
<reference evidence="6 7" key="1">
    <citation type="submission" date="2018-05" db="EMBL/GenBank/DDBJ databases">
        <title>Genetic diversity of glacier-inhabiting Cryobacterium bacteria in China and description of Cryobacterium mengkeensis sp. nov. and Arthrobacter glacialis sp. nov.</title>
        <authorList>
            <person name="Liu Q."/>
            <person name="Xin Y.-H."/>
        </authorList>
    </citation>
    <scope>NUCLEOTIDE SEQUENCE [LARGE SCALE GENOMIC DNA]</scope>
    <source>
        <strain evidence="6 7">SK-1</strain>
    </source>
</reference>
<dbReference type="SUPFAM" id="SSF46689">
    <property type="entry name" value="Homeodomain-like"/>
    <property type="match status" value="1"/>
</dbReference>
<dbReference type="InterPro" id="IPR009057">
    <property type="entry name" value="Homeodomain-like_sf"/>
</dbReference>
<dbReference type="Gene3D" id="1.10.357.10">
    <property type="entry name" value="Tetracycline Repressor, domain 2"/>
    <property type="match status" value="1"/>
</dbReference>
<evidence type="ECO:0000256" key="2">
    <source>
        <dbReference type="ARBA" id="ARBA00023125"/>
    </source>
</evidence>
<dbReference type="GO" id="GO:0003700">
    <property type="term" value="F:DNA-binding transcription factor activity"/>
    <property type="evidence" value="ECO:0007669"/>
    <property type="project" value="TreeGrafter"/>
</dbReference>
<dbReference type="RefSeq" id="WP_110127106.1">
    <property type="nucleotide sequence ID" value="NZ_QHLY01000012.1"/>
</dbReference>
<accession>A0A317ZLJ9</accession>
<dbReference type="PROSITE" id="PS50977">
    <property type="entry name" value="HTH_TETR_2"/>
    <property type="match status" value="1"/>
</dbReference>
<dbReference type="SUPFAM" id="SSF48498">
    <property type="entry name" value="Tetracyclin repressor-like, C-terminal domain"/>
    <property type="match status" value="1"/>
</dbReference>
<dbReference type="InterPro" id="IPR036271">
    <property type="entry name" value="Tet_transcr_reg_TetR-rel_C_sf"/>
</dbReference>
<dbReference type="AlphaFoldDB" id="A0A317ZLJ9"/>
<dbReference type="Pfam" id="PF00440">
    <property type="entry name" value="TetR_N"/>
    <property type="match status" value="1"/>
</dbReference>
<dbReference type="PRINTS" id="PR00455">
    <property type="entry name" value="HTHTETR"/>
</dbReference>
<keyword evidence="3" id="KW-0804">Transcription</keyword>
<dbReference type="InterPro" id="IPR049445">
    <property type="entry name" value="TetR_SbtR-like_C"/>
</dbReference>
<keyword evidence="2 4" id="KW-0238">DNA-binding</keyword>
<feature type="domain" description="HTH tetR-type" evidence="5">
    <location>
        <begin position="10"/>
        <end position="69"/>
    </location>
</feature>
<organism evidence="6 7">
    <name type="scientific">Cryobacterium arcticum</name>
    <dbReference type="NCBI Taxonomy" id="670052"/>
    <lineage>
        <taxon>Bacteria</taxon>
        <taxon>Bacillati</taxon>
        <taxon>Actinomycetota</taxon>
        <taxon>Actinomycetes</taxon>
        <taxon>Micrococcales</taxon>
        <taxon>Microbacteriaceae</taxon>
        <taxon>Cryobacterium</taxon>
    </lineage>
</organism>
<sequence>MTRAPRLDREHNRLRLTTAAARALRQDGLGVSMRAIAREAGLGIATAYRHFPTKNDLIEAVLAEQVAACTRAMQLAVAEPDPWTGLTKVLAWFAEVQIEHPGLLRVLLDSPAGDVPFAQARQAHGEALHRLVATARAAGRLRPDVTTDDVRVGMMAMTAFSGRPDAQAEAAVRALHRILVRGIAADPS</sequence>
<keyword evidence="1" id="KW-0805">Transcription regulation</keyword>
<protein>
    <submittedName>
        <fullName evidence="6">TetR/AcrR family transcriptional regulator</fullName>
    </submittedName>
</protein>